<dbReference type="Proteomes" id="UP000006251">
    <property type="component" value="Unassembled WGS sequence"/>
</dbReference>
<accession>K6Y374</accession>
<organism evidence="2 3">
    <name type="scientific">Brumicola pallidula DSM 14239 = ACAM 615</name>
    <dbReference type="NCBI Taxonomy" id="1121922"/>
    <lineage>
        <taxon>Bacteria</taxon>
        <taxon>Pseudomonadati</taxon>
        <taxon>Pseudomonadota</taxon>
        <taxon>Gammaproteobacteria</taxon>
        <taxon>Alteromonadales</taxon>
        <taxon>Alteromonadaceae</taxon>
        <taxon>Brumicola</taxon>
    </lineage>
</organism>
<evidence type="ECO:0000313" key="3">
    <source>
        <dbReference type="Proteomes" id="UP000006251"/>
    </source>
</evidence>
<dbReference type="EMBL" id="BAEQ01000009">
    <property type="protein sequence ID" value="GAC27254.1"/>
    <property type="molecule type" value="Genomic_DNA"/>
</dbReference>
<protein>
    <recommendedName>
        <fullName evidence="1">Porin domain-containing protein</fullName>
    </recommendedName>
</protein>
<sequence length="384" mass="40927">MKNTLKNSNFSAFPMSKVASFLGAAGLVFSPLAVSKVALESNNGWETSISGAIPIFVVASDHDDSEQAFRVQSGFNPANINFHVVAPKTDSGLTISGHFQVDTHLNGPNGVQNGGLFESRVANIQVSGDFGTVTLGKDFGVFNSNAIGDIASQGGVGWLGGGADTGNATGGRIGTGYVYANFNPQIKFTSNDMNGFVYKLALINPEEPQDASIETSMPRFEGQVTYSGESFRVWTGAFQQAVSVTGVQAFDYDMRGFDVGAHIQVNGFGLTVNYTDTTGIGADGLYGGSINDADVDATQWFVEADYTLDKTRFGISYGEGSQDSRAADASIGLGSAAEVDNELTMLFVHHQLSKQFRLVGELQDYQSDVQNDYNAIILGFQFDF</sequence>
<dbReference type="SUPFAM" id="SSF56935">
    <property type="entry name" value="Porins"/>
    <property type="match status" value="1"/>
</dbReference>
<dbReference type="Pfam" id="PF13609">
    <property type="entry name" value="Porin_4"/>
    <property type="match status" value="1"/>
</dbReference>
<proteinExistence type="predicted"/>
<name>K6Y374_9ALTE</name>
<evidence type="ECO:0000259" key="1">
    <source>
        <dbReference type="Pfam" id="PF13609"/>
    </source>
</evidence>
<reference evidence="3" key="1">
    <citation type="journal article" date="2014" name="Environ. Microbiol.">
        <title>Comparative genomics of the marine bacterial genus Glaciecola reveals the high degree of genomic diversity and genomic characteristic for cold adaptation.</title>
        <authorList>
            <person name="Qin Q.L."/>
            <person name="Xie B.B."/>
            <person name="Yu Y."/>
            <person name="Shu Y.L."/>
            <person name="Rong J.C."/>
            <person name="Zhang Y.J."/>
            <person name="Zhao D.L."/>
            <person name="Chen X.L."/>
            <person name="Zhang X.Y."/>
            <person name="Chen B."/>
            <person name="Zhou B.C."/>
            <person name="Zhang Y.Z."/>
        </authorList>
    </citation>
    <scope>NUCLEOTIDE SEQUENCE [LARGE SCALE GENOMIC DNA]</scope>
    <source>
        <strain evidence="3">ACAM 615</strain>
    </source>
</reference>
<dbReference type="GO" id="GO:0016020">
    <property type="term" value="C:membrane"/>
    <property type="evidence" value="ECO:0007669"/>
    <property type="project" value="InterPro"/>
</dbReference>
<evidence type="ECO:0000313" key="2">
    <source>
        <dbReference type="EMBL" id="GAC27254.1"/>
    </source>
</evidence>
<dbReference type="GO" id="GO:0015288">
    <property type="term" value="F:porin activity"/>
    <property type="evidence" value="ECO:0007669"/>
    <property type="project" value="InterPro"/>
</dbReference>
<dbReference type="AlphaFoldDB" id="K6Y374"/>
<feature type="domain" description="Porin" evidence="1">
    <location>
        <begin position="46"/>
        <end position="368"/>
    </location>
</feature>
<dbReference type="RefSeq" id="WP_006008641.1">
    <property type="nucleotide sequence ID" value="NZ_AUAV01000016.1"/>
</dbReference>
<dbReference type="InterPro" id="IPR023614">
    <property type="entry name" value="Porin_dom_sf"/>
</dbReference>
<comment type="caution">
    <text evidence="2">The sequence shown here is derived from an EMBL/GenBank/DDBJ whole genome shotgun (WGS) entry which is preliminary data.</text>
</comment>
<dbReference type="Gene3D" id="2.40.160.10">
    <property type="entry name" value="Porin"/>
    <property type="match status" value="1"/>
</dbReference>
<dbReference type="STRING" id="1121922.GCA_000428905_02949"/>
<dbReference type="InterPro" id="IPR033900">
    <property type="entry name" value="Gram_neg_porin_domain"/>
</dbReference>
<keyword evidence="3" id="KW-1185">Reference proteome</keyword>
<gene>
    <name evidence="2" type="ORF">GPAL_0374</name>
</gene>